<dbReference type="InterPro" id="IPR036779">
    <property type="entry name" value="LysM_dom_sf"/>
</dbReference>
<dbReference type="SMART" id="SM00257">
    <property type="entry name" value="LysM"/>
    <property type="match status" value="1"/>
</dbReference>
<keyword evidence="4" id="KW-1185">Reference proteome</keyword>
<dbReference type="GO" id="GO:0016787">
    <property type="term" value="F:hydrolase activity"/>
    <property type="evidence" value="ECO:0007669"/>
    <property type="project" value="UniProtKB-KW"/>
</dbReference>
<dbReference type="InterPro" id="IPR042047">
    <property type="entry name" value="SleB_dom1"/>
</dbReference>
<sequence>MKKRLTLIAAAIGCLLPATSAFAYTVKPGDTMWKIAQNNHISLNQLESMNHQIKNPNMIVPGQDIHLQKDMTISGADRKLLAQLVEAEAGGEPFEGKVEVARVVLNRVASPDFPNTISGVIKETNQFTPVKNGKIHNNPTPSDYQAVDQAMASQNEKDGAVYFYNPDIAKSTWLADKPTVKVIGHHVFKK</sequence>
<gene>
    <name evidence="3" type="ORF">ACFO4N_00070</name>
</gene>
<dbReference type="SUPFAM" id="SSF54106">
    <property type="entry name" value="LysM domain"/>
    <property type="match status" value="1"/>
</dbReference>
<protein>
    <submittedName>
        <fullName evidence="3">Cell wall hydrolase</fullName>
    </submittedName>
</protein>
<feature type="chain" id="PRO_5047146186" evidence="1">
    <location>
        <begin position="24"/>
        <end position="190"/>
    </location>
</feature>
<dbReference type="Pfam" id="PF07486">
    <property type="entry name" value="Hydrolase_2"/>
    <property type="match status" value="1"/>
</dbReference>
<dbReference type="CDD" id="cd00118">
    <property type="entry name" value="LysM"/>
    <property type="match status" value="1"/>
</dbReference>
<reference evidence="4" key="1">
    <citation type="journal article" date="2019" name="Int. J. Syst. Evol. Microbiol.">
        <title>The Global Catalogue of Microorganisms (GCM) 10K type strain sequencing project: providing services to taxonomists for standard genome sequencing and annotation.</title>
        <authorList>
            <consortium name="The Broad Institute Genomics Platform"/>
            <consortium name="The Broad Institute Genome Sequencing Center for Infectious Disease"/>
            <person name="Wu L."/>
            <person name="Ma J."/>
        </authorList>
    </citation>
    <scope>NUCLEOTIDE SEQUENCE [LARGE SCALE GENOMIC DNA]</scope>
    <source>
        <strain evidence="4">CGMCC 1.16306</strain>
    </source>
</reference>
<keyword evidence="1" id="KW-0732">Signal</keyword>
<evidence type="ECO:0000313" key="3">
    <source>
        <dbReference type="EMBL" id="MFC4617116.1"/>
    </source>
</evidence>
<evidence type="ECO:0000313" key="4">
    <source>
        <dbReference type="Proteomes" id="UP001596022"/>
    </source>
</evidence>
<dbReference type="Gene3D" id="6.20.240.60">
    <property type="match status" value="1"/>
</dbReference>
<dbReference type="Gene3D" id="1.10.10.2520">
    <property type="entry name" value="Cell wall hydrolase SleB, domain 1"/>
    <property type="match status" value="1"/>
</dbReference>
<dbReference type="Gene3D" id="3.10.350.10">
    <property type="entry name" value="LysM domain"/>
    <property type="match status" value="1"/>
</dbReference>
<dbReference type="RefSeq" id="WP_376844177.1">
    <property type="nucleotide sequence ID" value="NZ_JBHSFW010000001.1"/>
</dbReference>
<feature type="signal peptide" evidence="1">
    <location>
        <begin position="1"/>
        <end position="23"/>
    </location>
</feature>
<evidence type="ECO:0000259" key="2">
    <source>
        <dbReference type="PROSITE" id="PS51782"/>
    </source>
</evidence>
<accession>A0ABV9GJ21</accession>
<dbReference type="Proteomes" id="UP001596022">
    <property type="component" value="Unassembled WGS sequence"/>
</dbReference>
<evidence type="ECO:0000256" key="1">
    <source>
        <dbReference type="SAM" id="SignalP"/>
    </source>
</evidence>
<dbReference type="EMBL" id="JBHSFW010000001">
    <property type="protein sequence ID" value="MFC4617116.1"/>
    <property type="molecule type" value="Genomic_DNA"/>
</dbReference>
<dbReference type="InterPro" id="IPR011105">
    <property type="entry name" value="Cell_wall_hydrolase_SleB"/>
</dbReference>
<dbReference type="InterPro" id="IPR018392">
    <property type="entry name" value="LysM"/>
</dbReference>
<dbReference type="PROSITE" id="PS51782">
    <property type="entry name" value="LYSM"/>
    <property type="match status" value="1"/>
</dbReference>
<comment type="caution">
    <text evidence="3">The sequence shown here is derived from an EMBL/GenBank/DDBJ whole genome shotgun (WGS) entry which is preliminary data.</text>
</comment>
<dbReference type="Pfam" id="PF01476">
    <property type="entry name" value="LysM"/>
    <property type="match status" value="1"/>
</dbReference>
<organism evidence="3 4">
    <name type="scientific">Camelliibacillus cellulosilyticus</name>
    <dbReference type="NCBI Taxonomy" id="2174486"/>
    <lineage>
        <taxon>Bacteria</taxon>
        <taxon>Bacillati</taxon>
        <taxon>Bacillota</taxon>
        <taxon>Bacilli</taxon>
        <taxon>Bacillales</taxon>
        <taxon>Sporolactobacillaceae</taxon>
        <taxon>Camelliibacillus</taxon>
    </lineage>
</organism>
<proteinExistence type="predicted"/>
<keyword evidence="3" id="KW-0378">Hydrolase</keyword>
<feature type="domain" description="LysM" evidence="2">
    <location>
        <begin position="22"/>
        <end position="67"/>
    </location>
</feature>
<name>A0ABV9GJ21_9BACL</name>